<feature type="compositionally biased region" description="Polar residues" evidence="2">
    <location>
        <begin position="341"/>
        <end position="352"/>
    </location>
</feature>
<evidence type="ECO:0000256" key="2">
    <source>
        <dbReference type="SAM" id="MobiDB-lite"/>
    </source>
</evidence>
<dbReference type="EMBL" id="CAMXCT030000278">
    <property type="protein sequence ID" value="CAL4763858.1"/>
    <property type="molecule type" value="Genomic_DNA"/>
</dbReference>
<keyword evidence="6" id="KW-1185">Reference proteome</keyword>
<dbReference type="AlphaFoldDB" id="A0A9P1BNH0"/>
<evidence type="ECO:0000313" key="4">
    <source>
        <dbReference type="EMBL" id="CAL1129921.1"/>
    </source>
</evidence>
<evidence type="ECO:0000313" key="3">
    <source>
        <dbReference type="EMBL" id="CAI3976546.1"/>
    </source>
</evidence>
<feature type="coiled-coil region" evidence="1">
    <location>
        <begin position="96"/>
        <end position="144"/>
    </location>
</feature>
<dbReference type="GO" id="GO:0016301">
    <property type="term" value="F:kinase activity"/>
    <property type="evidence" value="ECO:0007669"/>
    <property type="project" value="UniProtKB-KW"/>
</dbReference>
<reference evidence="4" key="2">
    <citation type="submission" date="2024-04" db="EMBL/GenBank/DDBJ databases">
        <authorList>
            <person name="Chen Y."/>
            <person name="Shah S."/>
            <person name="Dougan E. K."/>
            <person name="Thang M."/>
            <person name="Chan C."/>
        </authorList>
    </citation>
    <scope>NUCLEOTIDE SEQUENCE [LARGE SCALE GENOMIC DNA]</scope>
</reference>
<dbReference type="EMBL" id="CAMXCT020000278">
    <property type="protein sequence ID" value="CAL1129921.1"/>
    <property type="molecule type" value="Genomic_DNA"/>
</dbReference>
<keyword evidence="1" id="KW-0175">Coiled coil</keyword>
<organism evidence="3">
    <name type="scientific">Cladocopium goreaui</name>
    <dbReference type="NCBI Taxonomy" id="2562237"/>
    <lineage>
        <taxon>Eukaryota</taxon>
        <taxon>Sar</taxon>
        <taxon>Alveolata</taxon>
        <taxon>Dinophyceae</taxon>
        <taxon>Suessiales</taxon>
        <taxon>Symbiodiniaceae</taxon>
        <taxon>Cladocopium</taxon>
    </lineage>
</organism>
<accession>A0A9P1BNH0</accession>
<evidence type="ECO:0000256" key="1">
    <source>
        <dbReference type="SAM" id="Coils"/>
    </source>
</evidence>
<sequence>MDEVPATSDSTEMGPSSSCRSDAEVPFRRKEPAEPLMQATKSLKPKATTKVTRKIRGCDIQRLWSEQSKIREQIEAGRPYQVQGLLQMEWQLSKFMAELEAKHANAESVILDLAKELVRTAQEVENINCQGASVEERLEQLELKMRQSAPSFTLEDSPRKADVDDLFHLDLATAGRRSPSEVASRPRGRREVATWSGYEAPGELISKAQEKLTARPQTLPLVTSQVHQGSVDHRKLFESAASKAIADAFNEASVQLRALSSELMSSMQKATTLDIEAKKKDLNSELQMALESLRAVAPATAAAPAAVQLEPLEQPEAGQAAGLTMPSNQIAATTTVTTGENFCGSSTAGQESPKTRVAKRRPSQRILGALACFGVVRSAEDDR</sequence>
<gene>
    <name evidence="3" type="ORF">C1SCF055_LOCUS4755</name>
</gene>
<reference evidence="3" key="1">
    <citation type="submission" date="2022-10" db="EMBL/GenBank/DDBJ databases">
        <authorList>
            <person name="Chen Y."/>
            <person name="Dougan E. K."/>
            <person name="Chan C."/>
            <person name="Rhodes N."/>
            <person name="Thang M."/>
        </authorList>
    </citation>
    <scope>NUCLEOTIDE SEQUENCE</scope>
</reference>
<proteinExistence type="predicted"/>
<protein>
    <submittedName>
        <fullName evidence="5">Protein kinase domain-containing protein</fullName>
    </submittedName>
</protein>
<name>A0A9P1BNH0_9DINO</name>
<evidence type="ECO:0000313" key="6">
    <source>
        <dbReference type="Proteomes" id="UP001152797"/>
    </source>
</evidence>
<feature type="region of interest" description="Disordered" evidence="2">
    <location>
        <begin position="1"/>
        <end position="49"/>
    </location>
</feature>
<feature type="region of interest" description="Disordered" evidence="2">
    <location>
        <begin position="341"/>
        <end position="361"/>
    </location>
</feature>
<feature type="compositionally biased region" description="Basic and acidic residues" evidence="2">
    <location>
        <begin position="21"/>
        <end position="33"/>
    </location>
</feature>
<dbReference type="EMBL" id="CAMXCT010000278">
    <property type="protein sequence ID" value="CAI3976546.1"/>
    <property type="molecule type" value="Genomic_DNA"/>
</dbReference>
<keyword evidence="5" id="KW-0808">Transferase</keyword>
<keyword evidence="5" id="KW-0418">Kinase</keyword>
<dbReference type="Proteomes" id="UP001152797">
    <property type="component" value="Unassembled WGS sequence"/>
</dbReference>
<comment type="caution">
    <text evidence="3">The sequence shown here is derived from an EMBL/GenBank/DDBJ whole genome shotgun (WGS) entry which is preliminary data.</text>
</comment>
<evidence type="ECO:0000313" key="5">
    <source>
        <dbReference type="EMBL" id="CAL4763858.1"/>
    </source>
</evidence>
<feature type="compositionally biased region" description="Polar residues" evidence="2">
    <location>
        <begin position="7"/>
        <end position="20"/>
    </location>
</feature>